<evidence type="ECO:0000313" key="2">
    <source>
        <dbReference type="EMBL" id="PKI69395.1"/>
    </source>
</evidence>
<feature type="region of interest" description="Disordered" evidence="1">
    <location>
        <begin position="40"/>
        <end position="65"/>
    </location>
</feature>
<gene>
    <name evidence="2" type="ORF">CRG98_010193</name>
</gene>
<sequence length="65" mass="6960">MSPNPLSVSNGVAKLCAPKFHLVGARICAPNCNAAWECPPSRGRATDAREKKSPLPVYDPEVKGR</sequence>
<name>A0A2I0KLP6_PUNGR</name>
<protein>
    <submittedName>
        <fullName evidence="2">Uncharacterized protein</fullName>
    </submittedName>
</protein>
<dbReference type="EMBL" id="PGOL01000508">
    <property type="protein sequence ID" value="PKI69395.1"/>
    <property type="molecule type" value="Genomic_DNA"/>
</dbReference>
<accession>A0A2I0KLP6</accession>
<comment type="caution">
    <text evidence="2">The sequence shown here is derived from an EMBL/GenBank/DDBJ whole genome shotgun (WGS) entry which is preliminary data.</text>
</comment>
<reference evidence="2 3" key="1">
    <citation type="submission" date="2017-11" db="EMBL/GenBank/DDBJ databases">
        <title>De-novo sequencing of pomegranate (Punica granatum L.) genome.</title>
        <authorList>
            <person name="Akparov Z."/>
            <person name="Amiraslanov A."/>
            <person name="Hajiyeva S."/>
            <person name="Abbasov M."/>
            <person name="Kaur K."/>
            <person name="Hamwieh A."/>
            <person name="Solovyev V."/>
            <person name="Salamov A."/>
            <person name="Braich B."/>
            <person name="Kosarev P."/>
            <person name="Mahmoud A."/>
            <person name="Hajiyev E."/>
            <person name="Babayeva S."/>
            <person name="Izzatullayeva V."/>
            <person name="Mammadov A."/>
            <person name="Mammadov A."/>
            <person name="Sharifova S."/>
            <person name="Ojaghi J."/>
            <person name="Eynullazada K."/>
            <person name="Bayramov B."/>
            <person name="Abdulazimova A."/>
            <person name="Shahmuradov I."/>
        </authorList>
    </citation>
    <scope>NUCLEOTIDE SEQUENCE [LARGE SCALE GENOMIC DNA]</scope>
    <source>
        <strain evidence="3">cv. AG2017</strain>
        <tissue evidence="2">Leaf</tissue>
    </source>
</reference>
<feature type="compositionally biased region" description="Basic and acidic residues" evidence="1">
    <location>
        <begin position="44"/>
        <end position="53"/>
    </location>
</feature>
<proteinExistence type="predicted"/>
<organism evidence="2 3">
    <name type="scientific">Punica granatum</name>
    <name type="common">Pomegranate</name>
    <dbReference type="NCBI Taxonomy" id="22663"/>
    <lineage>
        <taxon>Eukaryota</taxon>
        <taxon>Viridiplantae</taxon>
        <taxon>Streptophyta</taxon>
        <taxon>Embryophyta</taxon>
        <taxon>Tracheophyta</taxon>
        <taxon>Spermatophyta</taxon>
        <taxon>Magnoliopsida</taxon>
        <taxon>eudicotyledons</taxon>
        <taxon>Gunneridae</taxon>
        <taxon>Pentapetalae</taxon>
        <taxon>rosids</taxon>
        <taxon>malvids</taxon>
        <taxon>Myrtales</taxon>
        <taxon>Lythraceae</taxon>
        <taxon>Punica</taxon>
    </lineage>
</organism>
<evidence type="ECO:0000313" key="3">
    <source>
        <dbReference type="Proteomes" id="UP000233551"/>
    </source>
</evidence>
<dbReference type="Proteomes" id="UP000233551">
    <property type="component" value="Unassembled WGS sequence"/>
</dbReference>
<keyword evidence="3" id="KW-1185">Reference proteome</keyword>
<dbReference type="AlphaFoldDB" id="A0A2I0KLP6"/>
<evidence type="ECO:0000256" key="1">
    <source>
        <dbReference type="SAM" id="MobiDB-lite"/>
    </source>
</evidence>